<dbReference type="Pfam" id="PF06445">
    <property type="entry name" value="GyrI-like"/>
    <property type="match status" value="1"/>
</dbReference>
<dbReference type="EMBL" id="AP019308">
    <property type="protein sequence ID" value="BBH24384.1"/>
    <property type="molecule type" value="Genomic_DNA"/>
</dbReference>
<feature type="domain" description="AraC effector-binding" evidence="1">
    <location>
        <begin position="7"/>
        <end position="159"/>
    </location>
</feature>
<dbReference type="SUPFAM" id="SSF55136">
    <property type="entry name" value="Probable bacterial effector-binding domain"/>
    <property type="match status" value="1"/>
</dbReference>
<organism evidence="2 3">
    <name type="scientific">Paenibacillus baekrokdamisoli</name>
    <dbReference type="NCBI Taxonomy" id="1712516"/>
    <lineage>
        <taxon>Bacteria</taxon>
        <taxon>Bacillati</taxon>
        <taxon>Bacillota</taxon>
        <taxon>Bacilli</taxon>
        <taxon>Bacillales</taxon>
        <taxon>Paenibacillaceae</taxon>
        <taxon>Paenibacillus</taxon>
    </lineage>
</organism>
<evidence type="ECO:0000313" key="3">
    <source>
        <dbReference type="Proteomes" id="UP000275368"/>
    </source>
</evidence>
<dbReference type="AlphaFoldDB" id="A0A3G9JNE1"/>
<protein>
    <recommendedName>
        <fullName evidence="1">AraC effector-binding domain-containing protein</fullName>
    </recommendedName>
</protein>
<accession>A0A3G9JNE1</accession>
<dbReference type="InterPro" id="IPR011256">
    <property type="entry name" value="Reg_factor_effector_dom_sf"/>
</dbReference>
<dbReference type="RefSeq" id="WP_125664550.1">
    <property type="nucleotide sequence ID" value="NZ_AP019308.1"/>
</dbReference>
<dbReference type="Gene3D" id="3.20.80.10">
    <property type="entry name" value="Regulatory factor, effector binding domain"/>
    <property type="match status" value="1"/>
</dbReference>
<gene>
    <name evidence="2" type="ORF">Back11_57290</name>
</gene>
<dbReference type="KEGG" id="pbk:Back11_57290"/>
<evidence type="ECO:0000313" key="2">
    <source>
        <dbReference type="EMBL" id="BBH24384.1"/>
    </source>
</evidence>
<proteinExistence type="predicted"/>
<dbReference type="InterPro" id="IPR029442">
    <property type="entry name" value="GyrI-like"/>
</dbReference>
<dbReference type="InterPro" id="IPR010499">
    <property type="entry name" value="AraC_E-bd"/>
</dbReference>
<dbReference type="SMART" id="SM00871">
    <property type="entry name" value="AraC_E_bind"/>
    <property type="match status" value="1"/>
</dbReference>
<dbReference type="OrthoDB" id="2364201at2"/>
<dbReference type="Proteomes" id="UP000275368">
    <property type="component" value="Chromosome"/>
</dbReference>
<reference evidence="2 3" key="1">
    <citation type="submission" date="2018-11" db="EMBL/GenBank/DDBJ databases">
        <title>Complete genome sequence of Paenibacillus baekrokdamisoli strain KCTC 33723.</title>
        <authorList>
            <person name="Kang S.W."/>
            <person name="Lee K.C."/>
            <person name="Kim K.K."/>
            <person name="Kim J.S."/>
            <person name="Kim D.S."/>
            <person name="Ko S.H."/>
            <person name="Yang S.H."/>
            <person name="Lee J.S."/>
        </authorList>
    </citation>
    <scope>NUCLEOTIDE SEQUENCE [LARGE SCALE GENOMIC DNA]</scope>
    <source>
        <strain evidence="2 3">KCTC 33723</strain>
    </source>
</reference>
<name>A0A3G9JNE1_9BACL</name>
<keyword evidence="3" id="KW-1185">Reference proteome</keyword>
<sequence>MHVEQRNELTIVTIESFHAVGLKWEGTFAEAGAGGIRVIQTELKNRLQEIQNVVHPDTLLGLSYHVQEGRFTHYAVVEVKRIEHMPEGMTSIVVPTLTYAKCEHKRGQNVDASYQNIYAWIENQGYQLHKGDVTHFEEYPMNHDPYIKDPEFTIMMPIEA</sequence>
<evidence type="ECO:0000259" key="1">
    <source>
        <dbReference type="SMART" id="SM00871"/>
    </source>
</evidence>